<organism evidence="1 2">
    <name type="scientific">Brassica carinata</name>
    <name type="common">Ethiopian mustard</name>
    <name type="synonym">Abyssinian cabbage</name>
    <dbReference type="NCBI Taxonomy" id="52824"/>
    <lineage>
        <taxon>Eukaryota</taxon>
        <taxon>Viridiplantae</taxon>
        <taxon>Streptophyta</taxon>
        <taxon>Embryophyta</taxon>
        <taxon>Tracheophyta</taxon>
        <taxon>Spermatophyta</taxon>
        <taxon>Magnoliopsida</taxon>
        <taxon>eudicotyledons</taxon>
        <taxon>Gunneridae</taxon>
        <taxon>Pentapetalae</taxon>
        <taxon>rosids</taxon>
        <taxon>malvids</taxon>
        <taxon>Brassicales</taxon>
        <taxon>Brassicaceae</taxon>
        <taxon>Brassiceae</taxon>
        <taxon>Brassica</taxon>
    </lineage>
</organism>
<keyword evidence="2" id="KW-1185">Reference proteome</keyword>
<evidence type="ECO:0000313" key="1">
    <source>
        <dbReference type="EMBL" id="KAG2329990.1"/>
    </source>
</evidence>
<sequence>MFHDVTRWQENIRAQDEVPILVTFQMFNDKNLQDDGITIAKRYNAPVQLSYNNNLFDGRHFNQRTSELAVLNGFKESEIDSRHFCPHTAHWHNRDIYPSDFVKGYDIY</sequence>
<protein>
    <submittedName>
        <fullName evidence="1">Uncharacterized protein</fullName>
    </submittedName>
</protein>
<dbReference type="EMBL" id="JAAMPC010000001">
    <property type="protein sequence ID" value="KAG2329990.1"/>
    <property type="molecule type" value="Genomic_DNA"/>
</dbReference>
<dbReference type="Proteomes" id="UP000886595">
    <property type="component" value="Unassembled WGS sequence"/>
</dbReference>
<evidence type="ECO:0000313" key="2">
    <source>
        <dbReference type="Proteomes" id="UP000886595"/>
    </source>
</evidence>
<gene>
    <name evidence="1" type="ORF">Bca52824_001170</name>
</gene>
<dbReference type="AlphaFoldDB" id="A0A8X7WIV9"/>
<reference evidence="1 2" key="1">
    <citation type="submission" date="2020-02" db="EMBL/GenBank/DDBJ databases">
        <authorList>
            <person name="Ma Q."/>
            <person name="Huang Y."/>
            <person name="Song X."/>
            <person name="Pei D."/>
        </authorList>
    </citation>
    <scope>NUCLEOTIDE SEQUENCE [LARGE SCALE GENOMIC DNA]</scope>
    <source>
        <strain evidence="1">Sxm20200214</strain>
        <tissue evidence="1">Leaf</tissue>
    </source>
</reference>
<comment type="caution">
    <text evidence="1">The sequence shown here is derived from an EMBL/GenBank/DDBJ whole genome shotgun (WGS) entry which is preliminary data.</text>
</comment>
<name>A0A8X7WIV9_BRACI</name>
<dbReference type="OrthoDB" id="1810112at2759"/>
<accession>A0A8X7WIV9</accession>
<proteinExistence type="predicted"/>